<dbReference type="Proteomes" id="UP001057580">
    <property type="component" value="Chromosome"/>
</dbReference>
<feature type="region of interest" description="Disordered" evidence="1">
    <location>
        <begin position="628"/>
        <end position="680"/>
    </location>
</feature>
<dbReference type="KEGG" id="ssai:N0B31_20010"/>
<evidence type="ECO:0000313" key="3">
    <source>
        <dbReference type="EMBL" id="UWM54390.1"/>
    </source>
</evidence>
<organism evidence="3 4">
    <name type="scientific">Salinirubellus salinus</name>
    <dbReference type="NCBI Taxonomy" id="1364945"/>
    <lineage>
        <taxon>Archaea</taxon>
        <taxon>Methanobacteriati</taxon>
        <taxon>Methanobacteriota</taxon>
        <taxon>Stenosarchaea group</taxon>
        <taxon>Halobacteria</taxon>
        <taxon>Halobacteriales</taxon>
        <taxon>Natronomonadaceae</taxon>
        <taxon>Salinirubellus</taxon>
    </lineage>
</organism>
<proteinExistence type="predicted"/>
<evidence type="ECO:0000313" key="4">
    <source>
        <dbReference type="Proteomes" id="UP001057580"/>
    </source>
</evidence>
<evidence type="ECO:0000256" key="1">
    <source>
        <dbReference type="SAM" id="MobiDB-lite"/>
    </source>
</evidence>
<feature type="compositionally biased region" description="Acidic residues" evidence="1">
    <location>
        <begin position="643"/>
        <end position="654"/>
    </location>
</feature>
<dbReference type="GeneID" id="74944758"/>
<protein>
    <submittedName>
        <fullName evidence="3">DUF4129 domain-containing protein</fullName>
    </submittedName>
</protein>
<name>A0A9E7U4J3_9EURY</name>
<sequence>MRSSERERLGLLLVVLVTLVPVVAAVAVPVAMATPSGDALSTVEGTVLDPSTPSGLEVTADSGDPTARHSSAEDSLVQEQETPTPTPEGAEGANRSNLQHEDPAVYRGDSELPALRAWALAQALSRIDLGTVRLEEGEYEAARELFGDEYDSTLERYVEITDVTRDRSDDRVAETLDRTAEEQDEFVDAVSDYQRTLDEYREARAEGEDERADRLARELNSTAERVVREGGDLAEVYQAVGRVTDTDLSPSIRRIGNVTDRVSEERTAVIRSEFDPTLLQASVTSESASFVNPLNLSGQLATSNGTSVSNATVRVRLGNETLTVRTTRNGTFDVSIRPVLVDVGRQVVSVRYRPREASPYLGSTTNVTVVVEQVRPQMSVDPVSSNVSFGEPVRVSGRVAVDNVTVGGLPVTVTVGDTELGRVRTAENGSFAVSDPLPARVPAGTQSLSINVSTERAAVGAVETVRTVTVEETGTDLTTSAGFDSGNLVVDGRLQTSEGRAVGGQTVRILVNGTGVESVRTNGSGAYDVTLEPRSGLVERQARTLNVTAVYDGTATNLVGDRASTTVSLPESRDIASVSDLLDIDTGIGSMNPFFGVSVPSTFVGRLVVALSLVAFAGLVLYEYRRRSGRQPSPEGQRVSSLETDDAESVEGDEGGGGGSAGIPSPPAVSETEGPRQPAPSFAEAHERLRAGETDEAVVAAYFQARSELTERLLPEVSGTPRQFLVACEGTDLAEERVAALRRLVDSYERAAFGLRPVDHEVAQSAIRDAVVASSPSET</sequence>
<keyword evidence="2" id="KW-0812">Transmembrane</keyword>
<evidence type="ECO:0000256" key="2">
    <source>
        <dbReference type="SAM" id="Phobius"/>
    </source>
</evidence>
<keyword evidence="2" id="KW-0472">Membrane</keyword>
<reference evidence="3" key="1">
    <citation type="submission" date="2022-09" db="EMBL/GenBank/DDBJ databases">
        <title>Diverse halophilic archaea isolated from saline environments.</title>
        <authorList>
            <person name="Cui H.-L."/>
        </authorList>
    </citation>
    <scope>NUCLEOTIDE SEQUENCE</scope>
    <source>
        <strain evidence="3">ZS-35-S2</strain>
    </source>
</reference>
<accession>A0A9E7U4J3</accession>
<feature type="region of interest" description="Disordered" evidence="1">
    <location>
        <begin position="40"/>
        <end position="100"/>
    </location>
</feature>
<feature type="transmembrane region" description="Helical" evidence="2">
    <location>
        <begin position="603"/>
        <end position="622"/>
    </location>
</feature>
<dbReference type="EMBL" id="CP104003">
    <property type="protein sequence ID" value="UWM54390.1"/>
    <property type="molecule type" value="Genomic_DNA"/>
</dbReference>
<gene>
    <name evidence="3" type="ORF">N0B31_20010</name>
</gene>
<keyword evidence="2" id="KW-1133">Transmembrane helix</keyword>
<keyword evidence="4" id="KW-1185">Reference proteome</keyword>
<dbReference type="AlphaFoldDB" id="A0A9E7U4J3"/>
<dbReference type="RefSeq" id="WP_260593410.1">
    <property type="nucleotide sequence ID" value="NZ_CP104003.1"/>
</dbReference>